<proteinExistence type="predicted"/>
<organism evidence="1 2">
    <name type="scientific">Phytophthora megakarya</name>
    <dbReference type="NCBI Taxonomy" id="4795"/>
    <lineage>
        <taxon>Eukaryota</taxon>
        <taxon>Sar</taxon>
        <taxon>Stramenopiles</taxon>
        <taxon>Oomycota</taxon>
        <taxon>Peronosporomycetes</taxon>
        <taxon>Peronosporales</taxon>
        <taxon>Peronosporaceae</taxon>
        <taxon>Phytophthora</taxon>
    </lineage>
</organism>
<sequence length="111" mass="12947">MSILQPIFEVIRAPELPIWNHAALIAWLREWERYVEKMRHHYTTSAQDAKILATSVLKKTVTDVTDADIMRAVKSRCSTLKDEFVPNVTSLFRQKLKMDLSIDFCEARVLR</sequence>
<dbReference type="AlphaFoldDB" id="A0A225WJR7"/>
<protein>
    <submittedName>
        <fullName evidence="1">Uncharacterized protein</fullName>
    </submittedName>
</protein>
<evidence type="ECO:0000313" key="1">
    <source>
        <dbReference type="EMBL" id="OWZ17644.1"/>
    </source>
</evidence>
<dbReference type="OrthoDB" id="107193at2759"/>
<keyword evidence="2" id="KW-1185">Reference proteome</keyword>
<reference evidence="2" key="1">
    <citation type="submission" date="2017-03" db="EMBL/GenBank/DDBJ databases">
        <title>Phytopthora megakarya and P. palmivora, two closely related causual agents of cacao black pod achieved similar genome size and gene model numbers by different mechanisms.</title>
        <authorList>
            <person name="Ali S."/>
            <person name="Shao J."/>
            <person name="Larry D.J."/>
            <person name="Kronmiller B."/>
            <person name="Shen D."/>
            <person name="Strem M.D."/>
            <person name="Melnick R.L."/>
            <person name="Guiltinan M.J."/>
            <person name="Tyler B.M."/>
            <person name="Meinhardt L.W."/>
            <person name="Bailey B.A."/>
        </authorList>
    </citation>
    <scope>NUCLEOTIDE SEQUENCE [LARGE SCALE GENOMIC DNA]</scope>
    <source>
        <strain evidence="2">zdho120</strain>
    </source>
</reference>
<name>A0A225WJR7_9STRA</name>
<gene>
    <name evidence="1" type="ORF">PHMEG_0008385</name>
</gene>
<dbReference type="EMBL" id="NBNE01000719">
    <property type="protein sequence ID" value="OWZ17644.1"/>
    <property type="molecule type" value="Genomic_DNA"/>
</dbReference>
<evidence type="ECO:0000313" key="2">
    <source>
        <dbReference type="Proteomes" id="UP000198211"/>
    </source>
</evidence>
<dbReference type="Proteomes" id="UP000198211">
    <property type="component" value="Unassembled WGS sequence"/>
</dbReference>
<comment type="caution">
    <text evidence="1">The sequence shown here is derived from an EMBL/GenBank/DDBJ whole genome shotgun (WGS) entry which is preliminary data.</text>
</comment>
<accession>A0A225WJR7</accession>